<accession>A0A8J5CDS9</accession>
<evidence type="ECO:0000313" key="3">
    <source>
        <dbReference type="Proteomes" id="UP000770661"/>
    </source>
</evidence>
<feature type="region of interest" description="Disordered" evidence="1">
    <location>
        <begin position="1"/>
        <end position="191"/>
    </location>
</feature>
<comment type="caution">
    <text evidence="2">The sequence shown here is derived from an EMBL/GenBank/DDBJ whole genome shotgun (WGS) entry which is preliminary data.</text>
</comment>
<organism evidence="2 3">
    <name type="scientific">Chionoecetes opilio</name>
    <name type="common">Atlantic snow crab</name>
    <name type="synonym">Cancer opilio</name>
    <dbReference type="NCBI Taxonomy" id="41210"/>
    <lineage>
        <taxon>Eukaryota</taxon>
        <taxon>Metazoa</taxon>
        <taxon>Ecdysozoa</taxon>
        <taxon>Arthropoda</taxon>
        <taxon>Crustacea</taxon>
        <taxon>Multicrustacea</taxon>
        <taxon>Malacostraca</taxon>
        <taxon>Eumalacostraca</taxon>
        <taxon>Eucarida</taxon>
        <taxon>Decapoda</taxon>
        <taxon>Pleocyemata</taxon>
        <taxon>Brachyura</taxon>
        <taxon>Eubrachyura</taxon>
        <taxon>Majoidea</taxon>
        <taxon>Majidae</taxon>
        <taxon>Chionoecetes</taxon>
    </lineage>
</organism>
<feature type="compositionally biased region" description="Basic residues" evidence="1">
    <location>
        <begin position="80"/>
        <end position="94"/>
    </location>
</feature>
<feature type="compositionally biased region" description="Basic residues" evidence="1">
    <location>
        <begin position="153"/>
        <end position="169"/>
    </location>
</feature>
<evidence type="ECO:0000313" key="2">
    <source>
        <dbReference type="EMBL" id="KAG0710641.1"/>
    </source>
</evidence>
<sequence length="191" mass="21697">MATRAASNFWLIDKAPIDEITEPGYHRRSRSSSASPQPPPGDGEDGEREQEGSGGEVSPSGPCRDSDNYSNTRRHEAVKRGKGVHALKRTRTKTGRNIVWMRRFLKETSKKSSTSHTSSSLQRADVMDRQGVFPRSQREDRGESSMAGIDLVKRRRWRAGRARTRLKRLREREDSDIARLSERAEIPKPKQ</sequence>
<proteinExistence type="predicted"/>
<protein>
    <submittedName>
        <fullName evidence="2">Uncharacterized protein</fullName>
    </submittedName>
</protein>
<reference evidence="2" key="1">
    <citation type="submission" date="2020-07" db="EMBL/GenBank/DDBJ databases">
        <title>The High-quality genome of the commercially important snow crab, Chionoecetes opilio.</title>
        <authorList>
            <person name="Jeong J.-H."/>
            <person name="Ryu S."/>
        </authorList>
    </citation>
    <scope>NUCLEOTIDE SEQUENCE</scope>
    <source>
        <strain evidence="2">MADBK_172401_WGS</strain>
        <tissue evidence="2">Digestive gland</tissue>
    </source>
</reference>
<gene>
    <name evidence="2" type="ORF">GWK47_022366</name>
</gene>
<name>A0A8J5CDS9_CHIOP</name>
<keyword evidence="3" id="KW-1185">Reference proteome</keyword>
<evidence type="ECO:0000256" key="1">
    <source>
        <dbReference type="SAM" id="MobiDB-lite"/>
    </source>
</evidence>
<dbReference type="Proteomes" id="UP000770661">
    <property type="component" value="Unassembled WGS sequence"/>
</dbReference>
<dbReference type="AlphaFoldDB" id="A0A8J5CDS9"/>
<dbReference type="EMBL" id="JACEEZ010023978">
    <property type="protein sequence ID" value="KAG0710641.1"/>
    <property type="molecule type" value="Genomic_DNA"/>
</dbReference>
<feature type="compositionally biased region" description="Basic and acidic residues" evidence="1">
    <location>
        <begin position="170"/>
        <end position="191"/>
    </location>
</feature>
<feature type="compositionally biased region" description="Low complexity" evidence="1">
    <location>
        <begin position="111"/>
        <end position="120"/>
    </location>
</feature>